<feature type="domain" description="SAM-dependent methyltransferase TRM5/TYW2-type" evidence="11">
    <location>
        <begin position="172"/>
        <end position="834"/>
    </location>
</feature>
<feature type="binding site" evidence="9">
    <location>
        <begin position="300"/>
        <end position="301"/>
    </location>
    <ligand>
        <name>S-adenosyl-L-methionine</name>
        <dbReference type="ChEBI" id="CHEBI:59789"/>
    </ligand>
</feature>
<dbReference type="PANTHER" id="PTHR23245:SF36">
    <property type="entry name" value="TRNA (GUANINE(37)-N1)-METHYLTRANSFERASE"/>
    <property type="match status" value="1"/>
</dbReference>
<dbReference type="HAMAP" id="MF_03152">
    <property type="entry name" value="TRM5"/>
    <property type="match status" value="1"/>
</dbReference>
<evidence type="ECO:0000256" key="8">
    <source>
        <dbReference type="ARBA" id="ARBA00023242"/>
    </source>
</evidence>
<feature type="compositionally biased region" description="Basic and acidic residues" evidence="10">
    <location>
        <begin position="844"/>
        <end position="859"/>
    </location>
</feature>
<sequence length="903" mass="96541">MPRVASVMGMVAAEAEQQQQEEGVSRGREETDADEQQGKGDLPCRGMILDRSKFTKTLCVCGLRVPKTKCHVAQKILSGLLLDYPRVRHVVLDGVNADTRLILLKEDFTAELGLNQFPERVISELEAAAAIVDSQLLPQLVPYDVVLDYAYWPVDHVLKELLPRGCEIPSSFETVGHVAHLNLRDELLPYKTLIAEVLLEKNFPRIRTVVNKVATIENQFRVPELEVLAGDDNLETEVRQYGATFRLNFADVYWNSRLEFEHKRLVGLFKPGEVICDMFAGVGPFAIPAAQAGCLVHANDLNPRSAHYLAINAKLNKVSPRIRVYNLDARDFVQLLLVSDPSSSSSSSSQLQSAELVDTPLTSGAGEGEKGDIGKAAAGGEKGGGGGGGGGDFSNGNGNSQVLEDEVEKGFVDVPYGSTSATEVEVTVEKSPVADKSSRERSAAANKANRGAGHAIGNTGALSSAIEVPAMASSSSFCILPGDVEVIAAGGASFSSPDDHRSQGEAAIQAEAGIRTTEARMGTEAAIGTEAGIGVEAGAGTEGGTGMSPHLSIVKPLSCCCASADRDEATLEHAEGSREAVGEEEGGNFCREPLVPIRRSPVSPVERTADFDVDWKGQKRSTDGKDKEAIMVVNGRKGEEKDEEESGEVAGGGGGKNLGEEEEEGTVTGAKKVAATKKRKRNGSGGTGGAGHNRGAYDGGNLNGNADGSNGVVRSESGRISKSAVAIRTATENPWKTHDRDQDNYMFHHVVMNLPASAPEFLDVFRGRFSQSRWAGRLPRVHCYCFLRSNETYADGIKRAERSLGGVIAQPEVWHVRDVAPNKIMLCISFDLPADVAFGRDTDQDRVGEVSPKAEEERLLSPQEDGIGKQGGEERKKMDAGKDDEGAETTIGLPRDELNGQHS</sequence>
<feature type="compositionally biased region" description="Gly residues" evidence="10">
    <location>
        <begin position="683"/>
        <end position="702"/>
    </location>
</feature>
<evidence type="ECO:0000256" key="10">
    <source>
        <dbReference type="SAM" id="MobiDB-lite"/>
    </source>
</evidence>
<keyword evidence="5 9" id="KW-0949">S-adenosyl-L-methionine</keyword>
<feature type="compositionally biased region" description="Basic and acidic residues" evidence="10">
    <location>
        <begin position="616"/>
        <end position="629"/>
    </location>
</feature>
<feature type="compositionally biased region" description="Basic and acidic residues" evidence="10">
    <location>
        <begin position="871"/>
        <end position="884"/>
    </location>
</feature>
<dbReference type="EC" id="2.1.1.228" evidence="9"/>
<comment type="catalytic activity">
    <reaction evidence="9">
        <text>guanosine(37) in tRNA + S-adenosyl-L-methionine = N(1)-methylguanosine(37) in tRNA + S-adenosyl-L-homocysteine + H(+)</text>
        <dbReference type="Rhea" id="RHEA:36899"/>
        <dbReference type="Rhea" id="RHEA-COMP:10145"/>
        <dbReference type="Rhea" id="RHEA-COMP:10147"/>
        <dbReference type="ChEBI" id="CHEBI:15378"/>
        <dbReference type="ChEBI" id="CHEBI:57856"/>
        <dbReference type="ChEBI" id="CHEBI:59789"/>
        <dbReference type="ChEBI" id="CHEBI:73542"/>
        <dbReference type="ChEBI" id="CHEBI:74269"/>
        <dbReference type="EC" id="2.1.1.228"/>
    </reaction>
</comment>
<evidence type="ECO:0000256" key="5">
    <source>
        <dbReference type="ARBA" id="ARBA00022691"/>
    </source>
</evidence>
<feature type="region of interest" description="Disordered" evidence="10">
    <location>
        <begin position="616"/>
        <end position="718"/>
    </location>
</feature>
<protein>
    <recommendedName>
        <fullName evidence="9">tRNA (guanine(37)-N1)-methyltransferase</fullName>
        <ecNumber evidence="9">2.1.1.228</ecNumber>
    </recommendedName>
    <alternativeName>
        <fullName evidence="9">M1G-methyltransferase</fullName>
    </alternativeName>
    <alternativeName>
        <fullName evidence="9">tRNA [GM37] methyltransferase</fullName>
    </alternativeName>
    <alternativeName>
        <fullName evidence="9">tRNA methyltransferase 5 homolog</fullName>
    </alternativeName>
</protein>
<feature type="compositionally biased region" description="Low complexity" evidence="10">
    <location>
        <begin position="12"/>
        <end position="22"/>
    </location>
</feature>
<dbReference type="EMBL" id="BFEA01000001">
    <property type="protein sequence ID" value="GBG58754.1"/>
    <property type="molecule type" value="Genomic_DNA"/>
</dbReference>
<evidence type="ECO:0000256" key="6">
    <source>
        <dbReference type="ARBA" id="ARBA00022694"/>
    </source>
</evidence>
<organism evidence="12 13">
    <name type="scientific">Chara braunii</name>
    <name type="common">Braun's stonewort</name>
    <dbReference type="NCBI Taxonomy" id="69332"/>
    <lineage>
        <taxon>Eukaryota</taxon>
        <taxon>Viridiplantae</taxon>
        <taxon>Streptophyta</taxon>
        <taxon>Charophyceae</taxon>
        <taxon>Charales</taxon>
        <taxon>Characeae</taxon>
        <taxon>Chara</taxon>
    </lineage>
</organism>
<comment type="subunit">
    <text evidence="9">Monomer.</text>
</comment>
<feature type="binding site" evidence="9">
    <location>
        <position position="262"/>
    </location>
    <ligand>
        <name>S-adenosyl-L-methionine</name>
        <dbReference type="ChEBI" id="CHEBI:59789"/>
    </ligand>
</feature>
<keyword evidence="8 9" id="KW-0539">Nucleus</keyword>
<dbReference type="GO" id="GO:0052906">
    <property type="term" value="F:tRNA (guanine(37)-N1)-methyltransferase activity"/>
    <property type="evidence" value="ECO:0007669"/>
    <property type="project" value="UniProtKB-UniRule"/>
</dbReference>
<comment type="function">
    <text evidence="9">Specifically methylates the N1 position of guanosine-37 in various cytoplasmic and mitochondrial tRNAs. Methylation is not dependent on the nature of the nucleoside 5' of the target nucleoside. This is the first step in the biosynthesis of wybutosine (yW), a modified base adjacent to the anticodon of tRNAs and required for accurate decoding.</text>
</comment>
<feature type="binding site" evidence="9">
    <location>
        <begin position="328"/>
        <end position="329"/>
    </location>
    <ligand>
        <name>S-adenosyl-L-methionine</name>
        <dbReference type="ChEBI" id="CHEBI:59789"/>
    </ligand>
</feature>
<evidence type="ECO:0000256" key="3">
    <source>
        <dbReference type="ARBA" id="ARBA00022603"/>
    </source>
</evidence>
<comment type="subcellular location">
    <subcellularLocation>
        <location evidence="9">Mitochondrion matrix</location>
    </subcellularLocation>
    <subcellularLocation>
        <location evidence="9">Nucleus</location>
    </subcellularLocation>
    <subcellularLocation>
        <location evidence="9">Cytoplasm</location>
    </subcellularLocation>
    <text evidence="9">Predominantly in the mitochondria and in the nucleus.</text>
</comment>
<name>A0A388JLR5_CHABU</name>
<proteinExistence type="inferred from homology"/>
<dbReference type="CDD" id="cd02440">
    <property type="entry name" value="AdoMet_MTases"/>
    <property type="match status" value="1"/>
</dbReference>
<dbReference type="Pfam" id="PF25133">
    <property type="entry name" value="TYW2_N_2"/>
    <property type="match status" value="1"/>
</dbReference>
<dbReference type="PANTHER" id="PTHR23245">
    <property type="entry name" value="TRNA METHYLTRANSFERASE"/>
    <property type="match status" value="1"/>
</dbReference>
<dbReference type="Gramene" id="GBG58754">
    <property type="protein sequence ID" value="GBG58754"/>
    <property type="gene ID" value="CBR_g154"/>
</dbReference>
<dbReference type="Gene3D" id="3.40.50.150">
    <property type="entry name" value="Vaccinia Virus protein VP39"/>
    <property type="match status" value="2"/>
</dbReference>
<dbReference type="InterPro" id="IPR025792">
    <property type="entry name" value="tRNA_Gua_MeTrfase_euk"/>
</dbReference>
<evidence type="ECO:0000256" key="7">
    <source>
        <dbReference type="ARBA" id="ARBA00023128"/>
    </source>
</evidence>
<keyword evidence="7 9" id="KW-0496">Mitochondrion</keyword>
<dbReference type="Gene3D" id="3.30.300.110">
    <property type="entry name" value="Met-10+ protein-like domains"/>
    <property type="match status" value="1"/>
</dbReference>
<comment type="caution">
    <text evidence="12">The sequence shown here is derived from an EMBL/GenBank/DDBJ whole genome shotgun (WGS) entry which is preliminary data.</text>
</comment>
<feature type="binding site" evidence="9">
    <location>
        <position position="753"/>
    </location>
    <ligand>
        <name>S-adenosyl-L-methionine</name>
        <dbReference type="ChEBI" id="CHEBI:59789"/>
    </ligand>
</feature>
<keyword evidence="6 9" id="KW-0819">tRNA processing</keyword>
<dbReference type="InterPro" id="IPR056744">
    <property type="entry name" value="TRM5/TYW2-like_N"/>
</dbReference>
<comment type="similarity">
    <text evidence="9">Belongs to the TRM5 / TYW2 family.</text>
</comment>
<accession>A0A388JLR5</accession>
<keyword evidence="3 9" id="KW-0489">Methyltransferase</keyword>
<dbReference type="Proteomes" id="UP000265515">
    <property type="component" value="Unassembled WGS sequence"/>
</dbReference>
<dbReference type="GO" id="GO:0005759">
    <property type="term" value="C:mitochondrial matrix"/>
    <property type="evidence" value="ECO:0007669"/>
    <property type="project" value="UniProtKB-SubCell"/>
</dbReference>
<keyword evidence="13" id="KW-1185">Reference proteome</keyword>
<evidence type="ECO:0000256" key="1">
    <source>
        <dbReference type="ARBA" id="ARBA00009775"/>
    </source>
</evidence>
<evidence type="ECO:0000259" key="11">
    <source>
        <dbReference type="PROSITE" id="PS51684"/>
    </source>
</evidence>
<gene>
    <name evidence="12" type="ORF">CBR_g154</name>
</gene>
<dbReference type="InterPro" id="IPR030382">
    <property type="entry name" value="MeTrfase_TRM5/TYW2"/>
</dbReference>
<dbReference type="AlphaFoldDB" id="A0A388JLR5"/>
<feature type="region of interest" description="Disordered" evidence="10">
    <location>
        <begin position="422"/>
        <end position="455"/>
    </location>
</feature>
<dbReference type="InterPro" id="IPR029063">
    <property type="entry name" value="SAM-dependent_MTases_sf"/>
</dbReference>
<dbReference type="OrthoDB" id="2018821at2759"/>
<feature type="region of interest" description="Disordered" evidence="10">
    <location>
        <begin position="343"/>
        <end position="401"/>
    </location>
</feature>
<dbReference type="GO" id="GO:0002939">
    <property type="term" value="P:tRNA N1-guanine methylation"/>
    <property type="evidence" value="ECO:0007669"/>
    <property type="project" value="TreeGrafter"/>
</dbReference>
<evidence type="ECO:0000256" key="2">
    <source>
        <dbReference type="ARBA" id="ARBA00022490"/>
    </source>
</evidence>
<evidence type="ECO:0000256" key="4">
    <source>
        <dbReference type="ARBA" id="ARBA00022679"/>
    </source>
</evidence>
<feature type="compositionally biased region" description="Basic and acidic residues" evidence="10">
    <location>
        <begin position="432"/>
        <end position="442"/>
    </location>
</feature>
<feature type="compositionally biased region" description="Low complexity" evidence="10">
    <location>
        <begin position="343"/>
        <end position="353"/>
    </location>
</feature>
<evidence type="ECO:0000313" key="12">
    <source>
        <dbReference type="EMBL" id="GBG58754.1"/>
    </source>
</evidence>
<keyword evidence="2 9" id="KW-0963">Cytoplasm</keyword>
<dbReference type="GO" id="GO:0005634">
    <property type="term" value="C:nucleus"/>
    <property type="evidence" value="ECO:0007669"/>
    <property type="project" value="UniProtKB-SubCell"/>
</dbReference>
<dbReference type="Pfam" id="PF02475">
    <property type="entry name" value="TRM5-TYW2_MTfase"/>
    <property type="match status" value="1"/>
</dbReference>
<feature type="compositionally biased region" description="Basic and acidic residues" evidence="10">
    <location>
        <begin position="894"/>
        <end position="903"/>
    </location>
</feature>
<evidence type="ECO:0000313" key="13">
    <source>
        <dbReference type="Proteomes" id="UP000265515"/>
    </source>
</evidence>
<dbReference type="STRING" id="69332.A0A388JLR5"/>
<keyword evidence="4 9" id="KW-0808">Transferase</keyword>
<feature type="region of interest" description="Disordered" evidence="10">
    <location>
        <begin position="1"/>
        <end position="41"/>
    </location>
</feature>
<feature type="region of interest" description="Disordered" evidence="10">
    <location>
        <begin position="844"/>
        <end position="903"/>
    </location>
</feature>
<dbReference type="FunFam" id="3.30.300.110:FF:000004">
    <property type="entry name" value="tRNA (guanine(37)-N1)-methyltransferase"/>
    <property type="match status" value="1"/>
</dbReference>
<dbReference type="PROSITE" id="PS51684">
    <property type="entry name" value="SAM_MT_TRM5_TYW2"/>
    <property type="match status" value="1"/>
</dbReference>
<reference evidence="12 13" key="1">
    <citation type="journal article" date="2018" name="Cell">
        <title>The Chara Genome: Secondary Complexity and Implications for Plant Terrestrialization.</title>
        <authorList>
            <person name="Nishiyama T."/>
            <person name="Sakayama H."/>
            <person name="Vries J.D."/>
            <person name="Buschmann H."/>
            <person name="Saint-Marcoux D."/>
            <person name="Ullrich K.K."/>
            <person name="Haas F.B."/>
            <person name="Vanderstraeten L."/>
            <person name="Becker D."/>
            <person name="Lang D."/>
            <person name="Vosolsobe S."/>
            <person name="Rombauts S."/>
            <person name="Wilhelmsson P.K.I."/>
            <person name="Janitza P."/>
            <person name="Kern R."/>
            <person name="Heyl A."/>
            <person name="Rumpler F."/>
            <person name="Villalobos L.I.A.C."/>
            <person name="Clay J.M."/>
            <person name="Skokan R."/>
            <person name="Toyoda A."/>
            <person name="Suzuki Y."/>
            <person name="Kagoshima H."/>
            <person name="Schijlen E."/>
            <person name="Tajeshwar N."/>
            <person name="Catarino B."/>
            <person name="Hetherington A.J."/>
            <person name="Saltykova A."/>
            <person name="Bonnot C."/>
            <person name="Breuninger H."/>
            <person name="Symeonidi A."/>
            <person name="Radhakrishnan G.V."/>
            <person name="Van Nieuwerburgh F."/>
            <person name="Deforce D."/>
            <person name="Chang C."/>
            <person name="Karol K.G."/>
            <person name="Hedrich R."/>
            <person name="Ulvskov P."/>
            <person name="Glockner G."/>
            <person name="Delwiche C.F."/>
            <person name="Petrasek J."/>
            <person name="Van de Peer Y."/>
            <person name="Friml J."/>
            <person name="Beilby M."/>
            <person name="Dolan L."/>
            <person name="Kohara Y."/>
            <person name="Sugano S."/>
            <person name="Fujiyama A."/>
            <person name="Delaux P.-M."/>
            <person name="Quint M."/>
            <person name="TheiBen G."/>
            <person name="Hagemann M."/>
            <person name="Harholt J."/>
            <person name="Dunand C."/>
            <person name="Zachgo S."/>
            <person name="Langdale J."/>
            <person name="Maumus F."/>
            <person name="Straeten D.V.D."/>
            <person name="Gould S.B."/>
            <person name="Rensing S.A."/>
        </authorList>
    </citation>
    <scope>NUCLEOTIDE SEQUENCE [LARGE SCALE GENOMIC DNA]</scope>
    <source>
        <strain evidence="12 13">S276</strain>
    </source>
</reference>
<feature type="compositionally biased region" description="Gly residues" evidence="10">
    <location>
        <begin position="380"/>
        <end position="393"/>
    </location>
</feature>
<comment type="similarity">
    <text evidence="1">Belongs to the class I-like SAM-binding methyltransferase superfamily. TRM5/TYW2 family.</text>
</comment>
<dbReference type="SUPFAM" id="SSF53335">
    <property type="entry name" value="S-adenosyl-L-methionine-dependent methyltransferases"/>
    <property type="match status" value="1"/>
</dbReference>
<evidence type="ECO:0000256" key="9">
    <source>
        <dbReference type="HAMAP-Rule" id="MF_03152"/>
    </source>
</evidence>
<dbReference type="InterPro" id="IPR056743">
    <property type="entry name" value="TRM5-TYW2-like_MTfase"/>
</dbReference>